<dbReference type="InterPro" id="IPR007060">
    <property type="entry name" value="FtsL/DivIC"/>
</dbReference>
<evidence type="ECO:0000256" key="1">
    <source>
        <dbReference type="SAM" id="MobiDB-lite"/>
    </source>
</evidence>
<dbReference type="RefSeq" id="WP_231250679.1">
    <property type="nucleotide sequence ID" value="NZ_BAAAMQ010000017.1"/>
</dbReference>
<evidence type="ECO:0000256" key="2">
    <source>
        <dbReference type="SAM" id="Phobius"/>
    </source>
</evidence>
<feature type="region of interest" description="Disordered" evidence="1">
    <location>
        <begin position="1"/>
        <end position="62"/>
    </location>
</feature>
<feature type="region of interest" description="Disordered" evidence="1">
    <location>
        <begin position="183"/>
        <end position="206"/>
    </location>
</feature>
<organism evidence="3 4">
    <name type="scientific">Nocardioides furvisabuli</name>
    <dbReference type="NCBI Taxonomy" id="375542"/>
    <lineage>
        <taxon>Bacteria</taxon>
        <taxon>Bacillati</taxon>
        <taxon>Actinomycetota</taxon>
        <taxon>Actinomycetes</taxon>
        <taxon>Propionibacteriales</taxon>
        <taxon>Nocardioidaceae</taxon>
        <taxon>Nocardioides</taxon>
    </lineage>
</organism>
<dbReference type="EMBL" id="BAAAMQ010000017">
    <property type="protein sequence ID" value="GAA2117396.1"/>
    <property type="molecule type" value="Genomic_DNA"/>
</dbReference>
<comment type="caution">
    <text evidence="3">The sequence shown here is derived from an EMBL/GenBank/DDBJ whole genome shotgun (WGS) entry which is preliminary data.</text>
</comment>
<keyword evidence="2" id="KW-1133">Transmembrane helix</keyword>
<evidence type="ECO:0008006" key="5">
    <source>
        <dbReference type="Google" id="ProtNLM"/>
    </source>
</evidence>
<keyword evidence="2" id="KW-0812">Transmembrane</keyword>
<sequence>MPSQRRSPRNGPGSGPRSSHPGARGSRPRTGVRAPGTRTPDARSDPRSDAASTQLRPAAGARRPRFTGRAAVLVLVLAVLTVSYASSLRAYLQQRSHIGELKTQIAEREASIDQLEREKRRWDDPAYVKAQARSRFGYLMPGESGFEVIGADGRPLEAQASLNDPDEVIRTVPKAWWTAAWESVELAGNPPPPDQEPADLIDGTQQ</sequence>
<dbReference type="Proteomes" id="UP001501161">
    <property type="component" value="Unassembled WGS sequence"/>
</dbReference>
<name>A0ABN2XWJ1_9ACTN</name>
<feature type="transmembrane region" description="Helical" evidence="2">
    <location>
        <begin position="70"/>
        <end position="92"/>
    </location>
</feature>
<gene>
    <name evidence="3" type="ORF">GCM10009726_37580</name>
</gene>
<dbReference type="Pfam" id="PF04977">
    <property type="entry name" value="DivIC"/>
    <property type="match status" value="1"/>
</dbReference>
<feature type="compositionally biased region" description="Low complexity" evidence="1">
    <location>
        <begin position="1"/>
        <end position="29"/>
    </location>
</feature>
<accession>A0ABN2XWJ1</accession>
<keyword evidence="2" id="KW-0472">Membrane</keyword>
<evidence type="ECO:0000313" key="4">
    <source>
        <dbReference type="Proteomes" id="UP001501161"/>
    </source>
</evidence>
<reference evidence="4" key="1">
    <citation type="journal article" date="2019" name="Int. J. Syst. Evol. Microbiol.">
        <title>The Global Catalogue of Microorganisms (GCM) 10K type strain sequencing project: providing services to taxonomists for standard genome sequencing and annotation.</title>
        <authorList>
            <consortium name="The Broad Institute Genomics Platform"/>
            <consortium name="The Broad Institute Genome Sequencing Center for Infectious Disease"/>
            <person name="Wu L."/>
            <person name="Ma J."/>
        </authorList>
    </citation>
    <scope>NUCLEOTIDE SEQUENCE [LARGE SCALE GENOMIC DNA]</scope>
    <source>
        <strain evidence="4">JCM 13813</strain>
    </source>
</reference>
<protein>
    <recommendedName>
        <fullName evidence="5">Septum formation initiator</fullName>
    </recommendedName>
</protein>
<keyword evidence="4" id="KW-1185">Reference proteome</keyword>
<evidence type="ECO:0000313" key="3">
    <source>
        <dbReference type="EMBL" id="GAA2117396.1"/>
    </source>
</evidence>
<proteinExistence type="predicted"/>